<gene>
    <name evidence="2" type="ORF">Pla123a_37260</name>
</gene>
<sequence length="206" mass="22647">MPPLTEHDVEAFMGRFKLLLIVGGLLLGALILGGLLYMDARLETVRDALHFRNPENAARESITVEAPQSAINAVDGQTVYVPAYSHIYHQDGRSYLLTVTLSVRNTDPEHEIVVTSVHYYNTEGKLVKDHLDQPRRLAPLATAEFLVERDDTSGGSGANFLVEWVAEQPVTEPIVETVMIDTLGQQGISFARVGKPIKKVTPAEGE</sequence>
<evidence type="ECO:0008006" key="4">
    <source>
        <dbReference type="Google" id="ProtNLM"/>
    </source>
</evidence>
<feature type="transmembrane region" description="Helical" evidence="1">
    <location>
        <begin position="18"/>
        <end position="38"/>
    </location>
</feature>
<dbReference type="InterPro" id="IPR021471">
    <property type="entry name" value="DUF3124"/>
</dbReference>
<keyword evidence="1" id="KW-0812">Transmembrane</keyword>
<dbReference type="Pfam" id="PF11322">
    <property type="entry name" value="DUF3124"/>
    <property type="match status" value="1"/>
</dbReference>
<name>A0A5C5YHZ9_9BACT</name>
<evidence type="ECO:0000256" key="1">
    <source>
        <dbReference type="SAM" id="Phobius"/>
    </source>
</evidence>
<protein>
    <recommendedName>
        <fullName evidence="4">DUF3124 domain-containing protein</fullName>
    </recommendedName>
</protein>
<proteinExistence type="predicted"/>
<dbReference type="RefSeq" id="WP_231956536.1">
    <property type="nucleotide sequence ID" value="NZ_SJPO01000009.1"/>
</dbReference>
<evidence type="ECO:0000313" key="2">
    <source>
        <dbReference type="EMBL" id="TWT73832.1"/>
    </source>
</evidence>
<keyword evidence="1" id="KW-0472">Membrane</keyword>
<keyword evidence="1" id="KW-1133">Transmembrane helix</keyword>
<comment type="caution">
    <text evidence="2">The sequence shown here is derived from an EMBL/GenBank/DDBJ whole genome shotgun (WGS) entry which is preliminary data.</text>
</comment>
<evidence type="ECO:0000313" key="3">
    <source>
        <dbReference type="Proteomes" id="UP000318478"/>
    </source>
</evidence>
<dbReference type="AlphaFoldDB" id="A0A5C5YHZ9"/>
<organism evidence="2 3">
    <name type="scientific">Posidoniimonas polymericola</name>
    <dbReference type="NCBI Taxonomy" id="2528002"/>
    <lineage>
        <taxon>Bacteria</taxon>
        <taxon>Pseudomonadati</taxon>
        <taxon>Planctomycetota</taxon>
        <taxon>Planctomycetia</taxon>
        <taxon>Pirellulales</taxon>
        <taxon>Lacipirellulaceae</taxon>
        <taxon>Posidoniimonas</taxon>
    </lineage>
</organism>
<dbReference type="EMBL" id="SJPO01000009">
    <property type="protein sequence ID" value="TWT73832.1"/>
    <property type="molecule type" value="Genomic_DNA"/>
</dbReference>
<accession>A0A5C5YHZ9</accession>
<reference evidence="2 3" key="1">
    <citation type="submission" date="2019-02" db="EMBL/GenBank/DDBJ databases">
        <title>Deep-cultivation of Planctomycetes and their phenomic and genomic characterization uncovers novel biology.</title>
        <authorList>
            <person name="Wiegand S."/>
            <person name="Jogler M."/>
            <person name="Boedeker C."/>
            <person name="Pinto D."/>
            <person name="Vollmers J."/>
            <person name="Rivas-Marin E."/>
            <person name="Kohn T."/>
            <person name="Peeters S.H."/>
            <person name="Heuer A."/>
            <person name="Rast P."/>
            <person name="Oberbeckmann S."/>
            <person name="Bunk B."/>
            <person name="Jeske O."/>
            <person name="Meyerdierks A."/>
            <person name="Storesund J.E."/>
            <person name="Kallscheuer N."/>
            <person name="Luecker S."/>
            <person name="Lage O.M."/>
            <person name="Pohl T."/>
            <person name="Merkel B.J."/>
            <person name="Hornburger P."/>
            <person name="Mueller R.-W."/>
            <person name="Bruemmer F."/>
            <person name="Labrenz M."/>
            <person name="Spormann A.M."/>
            <person name="Op Den Camp H."/>
            <person name="Overmann J."/>
            <person name="Amann R."/>
            <person name="Jetten M.S.M."/>
            <person name="Mascher T."/>
            <person name="Medema M.H."/>
            <person name="Devos D.P."/>
            <person name="Kaster A.-K."/>
            <person name="Ovreas L."/>
            <person name="Rohde M."/>
            <person name="Galperin M.Y."/>
            <person name="Jogler C."/>
        </authorList>
    </citation>
    <scope>NUCLEOTIDE SEQUENCE [LARGE SCALE GENOMIC DNA]</scope>
    <source>
        <strain evidence="2 3">Pla123a</strain>
    </source>
</reference>
<keyword evidence="3" id="KW-1185">Reference proteome</keyword>
<dbReference type="Proteomes" id="UP000318478">
    <property type="component" value="Unassembled WGS sequence"/>
</dbReference>